<keyword evidence="2" id="KW-1185">Reference proteome</keyword>
<gene>
    <name evidence="1" type="ORF">MLD38_008686</name>
</gene>
<name>A0ACB9RUR7_9MYRT</name>
<comment type="caution">
    <text evidence="1">The sequence shown here is derived from an EMBL/GenBank/DDBJ whole genome shotgun (WGS) entry which is preliminary data.</text>
</comment>
<proteinExistence type="predicted"/>
<sequence length="154" mass="16643">MSTLNAVSLGSSSPMSLPVNSAPSTSHPAISSSPMTVDMNLWQNKANAAAPSLQLPSSRLKAMLIARDMDFEMEFLGSEAQAANNQRQQLMDEISRLTSTASCFSRTQSDACKPRRHVRVSRPFVDFSVAAAHESVYPNIPVAVPYCCTASPEH</sequence>
<organism evidence="1 2">
    <name type="scientific">Melastoma candidum</name>
    <dbReference type="NCBI Taxonomy" id="119954"/>
    <lineage>
        <taxon>Eukaryota</taxon>
        <taxon>Viridiplantae</taxon>
        <taxon>Streptophyta</taxon>
        <taxon>Embryophyta</taxon>
        <taxon>Tracheophyta</taxon>
        <taxon>Spermatophyta</taxon>
        <taxon>Magnoliopsida</taxon>
        <taxon>eudicotyledons</taxon>
        <taxon>Gunneridae</taxon>
        <taxon>Pentapetalae</taxon>
        <taxon>rosids</taxon>
        <taxon>malvids</taxon>
        <taxon>Myrtales</taxon>
        <taxon>Melastomataceae</taxon>
        <taxon>Melastomatoideae</taxon>
        <taxon>Melastomateae</taxon>
        <taxon>Melastoma</taxon>
    </lineage>
</organism>
<evidence type="ECO:0000313" key="2">
    <source>
        <dbReference type="Proteomes" id="UP001057402"/>
    </source>
</evidence>
<accession>A0ACB9RUR7</accession>
<evidence type="ECO:0000313" key="1">
    <source>
        <dbReference type="EMBL" id="KAI4382768.1"/>
    </source>
</evidence>
<protein>
    <submittedName>
        <fullName evidence="1">Uncharacterized protein</fullName>
    </submittedName>
</protein>
<dbReference type="Proteomes" id="UP001057402">
    <property type="component" value="Chromosome 3"/>
</dbReference>
<dbReference type="EMBL" id="CM042882">
    <property type="protein sequence ID" value="KAI4382768.1"/>
    <property type="molecule type" value="Genomic_DNA"/>
</dbReference>
<reference evidence="2" key="1">
    <citation type="journal article" date="2023" name="Front. Plant Sci.">
        <title>Chromosomal-level genome assembly of Melastoma candidum provides insights into trichome evolution.</title>
        <authorList>
            <person name="Zhong Y."/>
            <person name="Wu W."/>
            <person name="Sun C."/>
            <person name="Zou P."/>
            <person name="Liu Y."/>
            <person name="Dai S."/>
            <person name="Zhou R."/>
        </authorList>
    </citation>
    <scope>NUCLEOTIDE SEQUENCE [LARGE SCALE GENOMIC DNA]</scope>
</reference>